<dbReference type="NCBIfam" id="TIGR03299">
    <property type="entry name" value="LGT_TIGR03299"/>
    <property type="match status" value="1"/>
</dbReference>
<reference evidence="1" key="1">
    <citation type="submission" date="2020-04" db="EMBL/GenBank/DDBJ databases">
        <authorList>
            <person name="Chiriac C."/>
            <person name="Salcher M."/>
            <person name="Ghai R."/>
            <person name="Kavagutti S V."/>
        </authorList>
    </citation>
    <scope>NUCLEOTIDE SEQUENCE</scope>
</reference>
<protein>
    <submittedName>
        <fullName evidence="1">LGT_TIGR03299, phage/plasmid-like protein TIGR03299</fullName>
    </submittedName>
</protein>
<dbReference type="InterPro" id="IPR017686">
    <property type="entry name" value="Phg/plasmid-like_prot"/>
</dbReference>
<dbReference type="Pfam" id="PF06067">
    <property type="entry name" value="DUF932"/>
    <property type="match status" value="1"/>
</dbReference>
<dbReference type="InterPro" id="IPR026325">
    <property type="entry name" value="DUF932"/>
</dbReference>
<organism evidence="1">
    <name type="scientific">uncultured Caudovirales phage</name>
    <dbReference type="NCBI Taxonomy" id="2100421"/>
    <lineage>
        <taxon>Viruses</taxon>
        <taxon>Duplodnaviria</taxon>
        <taxon>Heunggongvirae</taxon>
        <taxon>Uroviricota</taxon>
        <taxon>Caudoviricetes</taxon>
        <taxon>Peduoviridae</taxon>
        <taxon>Maltschvirus</taxon>
        <taxon>Maltschvirus maltsch</taxon>
    </lineage>
</organism>
<evidence type="ECO:0000313" key="1">
    <source>
        <dbReference type="EMBL" id="CAB4156433.1"/>
    </source>
</evidence>
<sequence>MAYSDREIPWHRLGTPMKGLQTADAMLSAAMADFDVVLTKVAAVDNDGNFIRNPDGTPVIIDDSRATIRANDDGTFDGLATVGTRYVVQQNKECLESALAVVGASKGDAVVDTCGVLNDGREFFASIDLGGLVIDPMGVNDKIERYLLVRNGHDGRTAITFANTSIRAVCKNTVIAGMLTAQRVFTARHTRNAETAIEEAQQVLNISTEWAKSFSEAAEKMLAIPMPTSGTNFSKYINFMFPEKATDTERQNRNREKTIAMVRALYENERNAKNYGHNAWSAYNALVEYLDHYREAEPKERAIASMTTHSLVTQRKIKAQGFLLSLS</sequence>
<name>A0A6J5NC48_9CAUD</name>
<proteinExistence type="predicted"/>
<accession>A0A6J5NC48</accession>
<dbReference type="EMBL" id="LR796639">
    <property type="protein sequence ID" value="CAB4156433.1"/>
    <property type="molecule type" value="Genomic_DNA"/>
</dbReference>
<gene>
    <name evidence="1" type="ORF">UFOVP658_64</name>
</gene>